<evidence type="ECO:0000313" key="2">
    <source>
        <dbReference type="Proteomes" id="UP001231616"/>
    </source>
</evidence>
<accession>A0ABT9GZ06</accession>
<name>A0ABT9GZ06_9GAMM</name>
<dbReference type="Proteomes" id="UP001231616">
    <property type="component" value="Unassembled WGS sequence"/>
</dbReference>
<dbReference type="PANTHER" id="PTHR37463">
    <property type="entry name" value="GSL3115 PROTEIN"/>
    <property type="match status" value="1"/>
</dbReference>
<dbReference type="Pfam" id="PF10013">
    <property type="entry name" value="DUF2256"/>
    <property type="match status" value="1"/>
</dbReference>
<sequence>MAHQKPHLPEKTCPVCLRPFTWRKKWEKCWDQVKYCSERCRRQRHSNPDHSSTHEP</sequence>
<dbReference type="EMBL" id="JAUZVZ010000010">
    <property type="protein sequence ID" value="MDP4536299.1"/>
    <property type="molecule type" value="Genomic_DNA"/>
</dbReference>
<protein>
    <submittedName>
        <fullName evidence="1">DUF2256 domain-containing protein</fullName>
    </submittedName>
</protein>
<dbReference type="PANTHER" id="PTHR37463:SF1">
    <property type="entry name" value="DUF2256 DOMAIN-CONTAINING PROTEIN"/>
    <property type="match status" value="1"/>
</dbReference>
<reference evidence="1 2" key="1">
    <citation type="submission" date="2023-08" db="EMBL/GenBank/DDBJ databases">
        <authorList>
            <person name="Joshi A."/>
            <person name="Thite S."/>
        </authorList>
    </citation>
    <scope>NUCLEOTIDE SEQUENCE [LARGE SCALE GENOMIC DNA]</scope>
    <source>
        <strain evidence="1 2">AC40</strain>
    </source>
</reference>
<dbReference type="PIRSF" id="PIRSF037205">
    <property type="entry name" value="UCP037205"/>
    <property type="match status" value="1"/>
</dbReference>
<evidence type="ECO:0000313" key="1">
    <source>
        <dbReference type="EMBL" id="MDP4536299.1"/>
    </source>
</evidence>
<comment type="caution">
    <text evidence="1">The sequence shown here is derived from an EMBL/GenBank/DDBJ whole genome shotgun (WGS) entry which is preliminary data.</text>
</comment>
<keyword evidence="2" id="KW-1185">Reference proteome</keyword>
<organism evidence="1 2">
    <name type="scientific">Alkalimonas collagenimarina</name>
    <dbReference type="NCBI Taxonomy" id="400390"/>
    <lineage>
        <taxon>Bacteria</taxon>
        <taxon>Pseudomonadati</taxon>
        <taxon>Pseudomonadota</taxon>
        <taxon>Gammaproteobacteria</taxon>
        <taxon>Alkalimonas</taxon>
    </lineage>
</organism>
<gene>
    <name evidence="1" type="ORF">Q3O60_08870</name>
</gene>
<dbReference type="RefSeq" id="WP_305893563.1">
    <property type="nucleotide sequence ID" value="NZ_JAUZVZ010000010.1"/>
</dbReference>
<dbReference type="InterPro" id="IPR017136">
    <property type="entry name" value="UCP037205"/>
</dbReference>
<proteinExistence type="predicted"/>